<feature type="region of interest" description="Disordered" evidence="2">
    <location>
        <begin position="386"/>
        <end position="421"/>
    </location>
</feature>
<comment type="caution">
    <text evidence="5">The sequence shown here is derived from an EMBL/GenBank/DDBJ whole genome shotgun (WGS) entry which is preliminary data.</text>
</comment>
<feature type="domain" description="GH16" evidence="4">
    <location>
        <begin position="10"/>
        <end position="277"/>
    </location>
</feature>
<dbReference type="PANTHER" id="PTHR10963:SF55">
    <property type="entry name" value="GLYCOSIDE HYDROLASE FAMILY 16 PROTEIN"/>
    <property type="match status" value="1"/>
</dbReference>
<dbReference type="PANTHER" id="PTHR10963">
    <property type="entry name" value="GLYCOSYL HYDROLASE-RELATED"/>
    <property type="match status" value="1"/>
</dbReference>
<evidence type="ECO:0000256" key="2">
    <source>
        <dbReference type="SAM" id="MobiDB-lite"/>
    </source>
</evidence>
<dbReference type="InParanoid" id="A0A2P6NWJ4"/>
<sequence length="487" mass="52137">MKTFSLLLLFAFAGVFAQQYNLVWSDEFNGNSLDRSKWQHEVNCDGGGNNEHQCYTNSDQNVAVRDGSLVLTARIQNGGNGKRFTSGRINTRHSAAWKYGRFEARIKMTDGAYLWPAFWMMPRDSVYGSWAASGEIDIMEHRGGNVRDHSSALHFGGGWPRNTHEGSGSRYSADDLSRGYHIYSATWTPDSIQFFIDNNNFYTMPLRRSFNNAAAGAFPYTQNGQPFDQQFFLILNLAVGGGFFGGEANAINPDMARNWREPSLYVDYVRVYQLGGTPVVPNPPPAPTPNPTPTPSTGNPSTTGNGNNNGNNNGGCAAGACGGNSCCNDQNNGQQCFNPSQHTCASDSFSGKFALCPAGFKACKGACFSPNSHHCVNGNLQAGRGNDVGPTGNNNTPAPTGNSNTPAPTKAPSTKVEEKPQGNCPAGQASCNDASLGQVCYATGGAFDCVDGDRSTKRLCPKGHLGCGTACYPPSIYKCANGWLAPK</sequence>
<reference evidence="5 6" key="1">
    <citation type="journal article" date="2018" name="Genome Biol. Evol.">
        <title>Multiple Roots of Fruiting Body Formation in Amoebozoa.</title>
        <authorList>
            <person name="Hillmann F."/>
            <person name="Forbes G."/>
            <person name="Novohradska S."/>
            <person name="Ferling I."/>
            <person name="Riege K."/>
            <person name="Groth M."/>
            <person name="Westermann M."/>
            <person name="Marz M."/>
            <person name="Spaller T."/>
            <person name="Winckler T."/>
            <person name="Schaap P."/>
            <person name="Glockner G."/>
        </authorList>
    </citation>
    <scope>NUCLEOTIDE SEQUENCE [LARGE SCALE GENOMIC DNA]</scope>
    <source>
        <strain evidence="5 6">Jena</strain>
    </source>
</reference>
<keyword evidence="3" id="KW-0732">Signal</keyword>
<dbReference type="GO" id="GO:0005975">
    <property type="term" value="P:carbohydrate metabolic process"/>
    <property type="evidence" value="ECO:0007669"/>
    <property type="project" value="InterPro"/>
</dbReference>
<keyword evidence="6" id="KW-1185">Reference proteome</keyword>
<organism evidence="5 6">
    <name type="scientific">Planoprotostelium fungivorum</name>
    <dbReference type="NCBI Taxonomy" id="1890364"/>
    <lineage>
        <taxon>Eukaryota</taxon>
        <taxon>Amoebozoa</taxon>
        <taxon>Evosea</taxon>
        <taxon>Variosea</taxon>
        <taxon>Cavosteliida</taxon>
        <taxon>Cavosteliaceae</taxon>
        <taxon>Planoprotostelium</taxon>
    </lineage>
</organism>
<dbReference type="PROSITE" id="PS51762">
    <property type="entry name" value="GH16_2"/>
    <property type="match status" value="1"/>
</dbReference>
<accession>A0A2P6NWJ4</accession>
<dbReference type="Proteomes" id="UP000241769">
    <property type="component" value="Unassembled WGS sequence"/>
</dbReference>
<feature type="chain" id="PRO_5015116488" evidence="3">
    <location>
        <begin position="18"/>
        <end position="487"/>
    </location>
</feature>
<evidence type="ECO:0000259" key="4">
    <source>
        <dbReference type="PROSITE" id="PS51762"/>
    </source>
</evidence>
<protein>
    <submittedName>
        <fullName evidence="5">LPXTG-motif cell wall anchor domain-containing protein</fullName>
    </submittedName>
</protein>
<feature type="region of interest" description="Disordered" evidence="2">
    <location>
        <begin position="278"/>
        <end position="306"/>
    </location>
</feature>
<feature type="compositionally biased region" description="Pro residues" evidence="2">
    <location>
        <begin position="280"/>
        <end position="294"/>
    </location>
</feature>
<gene>
    <name evidence="5" type="ORF">PROFUN_03367</name>
</gene>
<dbReference type="Gene3D" id="2.60.120.200">
    <property type="match status" value="1"/>
</dbReference>
<feature type="compositionally biased region" description="Low complexity" evidence="2">
    <location>
        <begin position="295"/>
        <end position="306"/>
    </location>
</feature>
<dbReference type="EMBL" id="MDYQ01000012">
    <property type="protein sequence ID" value="PRP88258.1"/>
    <property type="molecule type" value="Genomic_DNA"/>
</dbReference>
<dbReference type="InterPro" id="IPR050546">
    <property type="entry name" value="Glycosyl_Hydrlase_16"/>
</dbReference>
<dbReference type="AlphaFoldDB" id="A0A2P6NWJ4"/>
<feature type="compositionally biased region" description="Low complexity" evidence="2">
    <location>
        <begin position="389"/>
        <end position="408"/>
    </location>
</feature>
<dbReference type="CDD" id="cd08023">
    <property type="entry name" value="GH16_laminarinase_like"/>
    <property type="match status" value="1"/>
</dbReference>
<proteinExistence type="inferred from homology"/>
<dbReference type="OrthoDB" id="192832at2759"/>
<evidence type="ECO:0000256" key="1">
    <source>
        <dbReference type="ARBA" id="ARBA00006865"/>
    </source>
</evidence>
<evidence type="ECO:0000313" key="6">
    <source>
        <dbReference type="Proteomes" id="UP000241769"/>
    </source>
</evidence>
<feature type="signal peptide" evidence="3">
    <location>
        <begin position="1"/>
        <end position="17"/>
    </location>
</feature>
<evidence type="ECO:0000313" key="5">
    <source>
        <dbReference type="EMBL" id="PRP88258.1"/>
    </source>
</evidence>
<dbReference type="GO" id="GO:0004553">
    <property type="term" value="F:hydrolase activity, hydrolyzing O-glycosyl compounds"/>
    <property type="evidence" value="ECO:0007669"/>
    <property type="project" value="InterPro"/>
</dbReference>
<dbReference type="STRING" id="1890364.A0A2P6NWJ4"/>
<evidence type="ECO:0000256" key="3">
    <source>
        <dbReference type="SAM" id="SignalP"/>
    </source>
</evidence>
<name>A0A2P6NWJ4_9EUKA</name>
<dbReference type="SUPFAM" id="SSF49899">
    <property type="entry name" value="Concanavalin A-like lectins/glucanases"/>
    <property type="match status" value="1"/>
</dbReference>
<comment type="similarity">
    <text evidence="1">Belongs to the glycosyl hydrolase 16 family.</text>
</comment>
<dbReference type="Pfam" id="PF00722">
    <property type="entry name" value="Glyco_hydro_16"/>
    <property type="match status" value="1"/>
</dbReference>
<dbReference type="InterPro" id="IPR000757">
    <property type="entry name" value="Beta-glucanase-like"/>
</dbReference>
<dbReference type="InterPro" id="IPR013320">
    <property type="entry name" value="ConA-like_dom_sf"/>
</dbReference>